<keyword evidence="6" id="KW-1185">Reference proteome</keyword>
<evidence type="ECO:0000256" key="2">
    <source>
        <dbReference type="ARBA" id="ARBA00023125"/>
    </source>
</evidence>
<dbReference type="EMBL" id="JACIJS010000007">
    <property type="protein sequence ID" value="MBB5516569.1"/>
    <property type="molecule type" value="Genomic_DNA"/>
</dbReference>
<dbReference type="AlphaFoldDB" id="A0A840WND6"/>
<dbReference type="InterPro" id="IPR036388">
    <property type="entry name" value="WH-like_DNA-bd_sf"/>
</dbReference>
<keyword evidence="3" id="KW-0804">Transcription</keyword>
<evidence type="ECO:0000256" key="3">
    <source>
        <dbReference type="ARBA" id="ARBA00023163"/>
    </source>
</evidence>
<dbReference type="Proteomes" id="UP000553766">
    <property type="component" value="Unassembled WGS sequence"/>
</dbReference>
<dbReference type="PROSITE" id="PS51118">
    <property type="entry name" value="HTH_HXLR"/>
    <property type="match status" value="1"/>
</dbReference>
<evidence type="ECO:0000256" key="1">
    <source>
        <dbReference type="ARBA" id="ARBA00023015"/>
    </source>
</evidence>
<dbReference type="PANTHER" id="PTHR33204:SF18">
    <property type="entry name" value="TRANSCRIPTIONAL REGULATORY PROTEIN"/>
    <property type="match status" value="1"/>
</dbReference>
<dbReference type="InterPro" id="IPR036390">
    <property type="entry name" value="WH_DNA-bd_sf"/>
</dbReference>
<sequence length="107" mass="12253">MFETRTTEKLAEAPALESIGDRWTLLIIWASLNGVTRFDDYQRHLGVARNILSTRLSRLVEQGILVKRPVHEGARRLEYRITPKGADLRIALTEIERWGAKWNGPSV</sequence>
<dbReference type="InterPro" id="IPR002577">
    <property type="entry name" value="HTH_HxlR"/>
</dbReference>
<protein>
    <submittedName>
        <fullName evidence="5">DNA-binding HxlR family transcriptional regulator</fullName>
    </submittedName>
</protein>
<proteinExistence type="predicted"/>
<dbReference type="GO" id="GO:0003677">
    <property type="term" value="F:DNA binding"/>
    <property type="evidence" value="ECO:0007669"/>
    <property type="project" value="UniProtKB-KW"/>
</dbReference>
<keyword evidence="2 5" id="KW-0238">DNA-binding</keyword>
<evidence type="ECO:0000313" key="5">
    <source>
        <dbReference type="EMBL" id="MBB5516569.1"/>
    </source>
</evidence>
<dbReference type="Gene3D" id="1.10.10.10">
    <property type="entry name" value="Winged helix-like DNA-binding domain superfamily/Winged helix DNA-binding domain"/>
    <property type="match status" value="1"/>
</dbReference>
<organism evidence="5 6">
    <name type="scientific">Rubricella aquisinus</name>
    <dbReference type="NCBI Taxonomy" id="2028108"/>
    <lineage>
        <taxon>Bacteria</taxon>
        <taxon>Pseudomonadati</taxon>
        <taxon>Pseudomonadota</taxon>
        <taxon>Alphaproteobacteria</taxon>
        <taxon>Rhodobacterales</taxon>
        <taxon>Paracoccaceae</taxon>
        <taxon>Rubricella</taxon>
    </lineage>
</organism>
<dbReference type="RefSeq" id="WP_184012289.1">
    <property type="nucleotide sequence ID" value="NZ_JACIJS010000007.1"/>
</dbReference>
<evidence type="ECO:0000313" key="6">
    <source>
        <dbReference type="Proteomes" id="UP000553766"/>
    </source>
</evidence>
<gene>
    <name evidence="5" type="ORF">FHS89_002600</name>
</gene>
<dbReference type="SUPFAM" id="SSF46785">
    <property type="entry name" value="Winged helix' DNA-binding domain"/>
    <property type="match status" value="1"/>
</dbReference>
<accession>A0A840WND6</accession>
<feature type="domain" description="HTH hxlR-type" evidence="4">
    <location>
        <begin position="10"/>
        <end position="107"/>
    </location>
</feature>
<name>A0A840WND6_9RHOB</name>
<keyword evidence="1" id="KW-0805">Transcription regulation</keyword>
<comment type="caution">
    <text evidence="5">The sequence shown here is derived from an EMBL/GenBank/DDBJ whole genome shotgun (WGS) entry which is preliminary data.</text>
</comment>
<dbReference type="PANTHER" id="PTHR33204">
    <property type="entry name" value="TRANSCRIPTIONAL REGULATOR, MARR FAMILY"/>
    <property type="match status" value="1"/>
</dbReference>
<dbReference type="Pfam" id="PF01638">
    <property type="entry name" value="HxlR"/>
    <property type="match status" value="1"/>
</dbReference>
<reference evidence="5 6" key="1">
    <citation type="submission" date="2020-08" db="EMBL/GenBank/DDBJ databases">
        <title>Genomic Encyclopedia of Type Strains, Phase IV (KMG-IV): sequencing the most valuable type-strain genomes for metagenomic binning, comparative biology and taxonomic classification.</title>
        <authorList>
            <person name="Goeker M."/>
        </authorList>
    </citation>
    <scope>NUCLEOTIDE SEQUENCE [LARGE SCALE GENOMIC DNA]</scope>
    <source>
        <strain evidence="5 6">DSM 103377</strain>
    </source>
</reference>
<evidence type="ECO:0000259" key="4">
    <source>
        <dbReference type="PROSITE" id="PS51118"/>
    </source>
</evidence>